<gene>
    <name evidence="1" type="ORF">GS597_00575</name>
</gene>
<accession>A0A8K1ZVV0</accession>
<dbReference type="RefSeq" id="WP_238717803.1">
    <property type="nucleotide sequence ID" value="NZ_WVIC01000001.1"/>
</dbReference>
<keyword evidence="2" id="KW-1185">Reference proteome</keyword>
<comment type="caution">
    <text evidence="1">The sequence shown here is derived from an EMBL/GenBank/DDBJ whole genome shotgun (WGS) entry which is preliminary data.</text>
</comment>
<proteinExistence type="predicted"/>
<organism evidence="1 2">
    <name type="scientific">Petrachloros mirabilis ULC683</name>
    <dbReference type="NCBI Taxonomy" id="2781853"/>
    <lineage>
        <taxon>Bacteria</taxon>
        <taxon>Bacillati</taxon>
        <taxon>Cyanobacteriota</taxon>
        <taxon>Cyanophyceae</taxon>
        <taxon>Synechococcales</taxon>
        <taxon>Petrachlorosaceae</taxon>
        <taxon>Petrachloros</taxon>
        <taxon>Petrachloros mirabilis</taxon>
    </lineage>
</organism>
<evidence type="ECO:0000313" key="1">
    <source>
        <dbReference type="EMBL" id="NCJ05036.1"/>
    </source>
</evidence>
<dbReference type="AlphaFoldDB" id="A0A8K1ZVV0"/>
<dbReference type="EMBL" id="WVIC01000001">
    <property type="protein sequence ID" value="NCJ05036.1"/>
    <property type="molecule type" value="Genomic_DNA"/>
</dbReference>
<protein>
    <submittedName>
        <fullName evidence="1">Uncharacterized protein</fullName>
    </submittedName>
</protein>
<reference evidence="1" key="1">
    <citation type="submission" date="2019-12" db="EMBL/GenBank/DDBJ databases">
        <title>High-Quality draft genome sequences of three cyanobacteria isolated from the limestone walls of the Old Cathedral of Coimbra.</title>
        <authorList>
            <person name="Tiago I."/>
            <person name="Soares F."/>
            <person name="Portugal A."/>
        </authorList>
    </citation>
    <scope>NUCLEOTIDE SEQUENCE [LARGE SCALE GENOMIC DNA]</scope>
    <source>
        <strain evidence="1">C</strain>
    </source>
</reference>
<sequence length="127" mass="14767">MNFWPDHLWQIIETITQDAEQVLWEVAQGIEAIATEVDDLMMGVLEPIFSIWDWEEDDRVLHPFDLKEVDANFHRYSACIGCQHYHGQAYGGHFLVCAMHPYGVEDNHCPDWESLWGSAPPARDRRV</sequence>
<evidence type="ECO:0000313" key="2">
    <source>
        <dbReference type="Proteomes" id="UP000607397"/>
    </source>
</evidence>
<name>A0A8K1ZVV0_9CYAN</name>
<dbReference type="Proteomes" id="UP000607397">
    <property type="component" value="Unassembled WGS sequence"/>
</dbReference>